<evidence type="ECO:0000256" key="2">
    <source>
        <dbReference type="ARBA" id="ARBA00013064"/>
    </source>
</evidence>
<dbReference type="InterPro" id="IPR017867">
    <property type="entry name" value="Tyr_phospatase_low_mol_wt"/>
</dbReference>
<dbReference type="EC" id="3.1.3.48" evidence="2"/>
<name>A0ABQ2LBM4_9PROT</name>
<reference evidence="7" key="1">
    <citation type="journal article" date="2019" name="Int. J. Syst. Evol. Microbiol.">
        <title>The Global Catalogue of Microorganisms (GCM) 10K type strain sequencing project: providing services to taxonomists for standard genome sequencing and annotation.</title>
        <authorList>
            <consortium name="The Broad Institute Genomics Platform"/>
            <consortium name="The Broad Institute Genome Sequencing Center for Infectious Disease"/>
            <person name="Wu L."/>
            <person name="Ma J."/>
        </authorList>
    </citation>
    <scope>NUCLEOTIDE SEQUENCE [LARGE SCALE GENOMIC DNA]</scope>
    <source>
        <strain evidence="7">JCM 17843</strain>
    </source>
</reference>
<dbReference type="SUPFAM" id="SSF52788">
    <property type="entry name" value="Phosphotyrosine protein phosphatases I"/>
    <property type="match status" value="1"/>
</dbReference>
<evidence type="ECO:0000313" key="6">
    <source>
        <dbReference type="EMBL" id="GGO09575.1"/>
    </source>
</evidence>
<evidence type="ECO:0000259" key="5">
    <source>
        <dbReference type="SMART" id="SM00226"/>
    </source>
</evidence>
<dbReference type="Proteomes" id="UP000602381">
    <property type="component" value="Unassembled WGS sequence"/>
</dbReference>
<dbReference type="InterPro" id="IPR023485">
    <property type="entry name" value="Ptyr_pPase"/>
</dbReference>
<sequence>MIVVSVLFVCMGNICRSPMAEGAFRARAKAIGLLEKSHGIFVDSAGTTHYHAGQSPDPRAIALTSRLGFSIKNQRARQALASDFETFDYILAMDRDNLHYLEGIAPEQHRHKLSLMLSHAPQVRLDEVPDPYYGGDEGFERCFRLIDQAAQAVLDKILAKHFPDHGRNVP</sequence>
<evidence type="ECO:0000256" key="3">
    <source>
        <dbReference type="ARBA" id="ARBA00022801"/>
    </source>
</evidence>
<gene>
    <name evidence="6" type="ORF">GCM10007972_11190</name>
</gene>
<keyword evidence="3" id="KW-0378">Hydrolase</keyword>
<comment type="similarity">
    <text evidence="1">Belongs to the low molecular weight phosphotyrosine protein phosphatase family.</text>
</comment>
<protein>
    <recommendedName>
        <fullName evidence="2">protein-tyrosine-phosphatase</fullName>
        <ecNumber evidence="2">3.1.3.48</ecNumber>
    </recommendedName>
</protein>
<dbReference type="CDD" id="cd16343">
    <property type="entry name" value="LMWPTP"/>
    <property type="match status" value="1"/>
</dbReference>
<dbReference type="SMART" id="SM00226">
    <property type="entry name" value="LMWPc"/>
    <property type="match status" value="1"/>
</dbReference>
<comment type="caution">
    <text evidence="6">The sequence shown here is derived from an EMBL/GenBank/DDBJ whole genome shotgun (WGS) entry which is preliminary data.</text>
</comment>
<dbReference type="InterPro" id="IPR036196">
    <property type="entry name" value="Ptyr_pPase_sf"/>
</dbReference>
<dbReference type="PRINTS" id="PR00719">
    <property type="entry name" value="LMWPTPASE"/>
</dbReference>
<evidence type="ECO:0000256" key="1">
    <source>
        <dbReference type="ARBA" id="ARBA00011063"/>
    </source>
</evidence>
<dbReference type="PANTHER" id="PTHR11717:SF7">
    <property type="entry name" value="LOW MOLECULAR WEIGHT PHOSPHOTYROSINE PROTEIN PHOSPHATASE"/>
    <property type="match status" value="1"/>
</dbReference>
<keyword evidence="7" id="KW-1185">Reference proteome</keyword>
<dbReference type="PANTHER" id="PTHR11717">
    <property type="entry name" value="LOW MOLECULAR WEIGHT PROTEIN TYROSINE PHOSPHATASE"/>
    <property type="match status" value="1"/>
</dbReference>
<organism evidence="6 7">
    <name type="scientific">Iodidimonas muriae</name>
    <dbReference type="NCBI Taxonomy" id="261467"/>
    <lineage>
        <taxon>Bacteria</taxon>
        <taxon>Pseudomonadati</taxon>
        <taxon>Pseudomonadota</taxon>
        <taxon>Alphaproteobacteria</taxon>
        <taxon>Iodidimonadales</taxon>
        <taxon>Iodidimonadaceae</taxon>
        <taxon>Iodidimonas</taxon>
    </lineage>
</organism>
<dbReference type="EMBL" id="BMOV01000003">
    <property type="protein sequence ID" value="GGO09575.1"/>
    <property type="molecule type" value="Genomic_DNA"/>
</dbReference>
<accession>A0ABQ2LBM4</accession>
<dbReference type="InterPro" id="IPR050438">
    <property type="entry name" value="LMW_PTPase"/>
</dbReference>
<dbReference type="Gene3D" id="3.40.50.2300">
    <property type="match status" value="1"/>
</dbReference>
<keyword evidence="4" id="KW-0904">Protein phosphatase</keyword>
<proteinExistence type="inferred from homology"/>
<evidence type="ECO:0000256" key="4">
    <source>
        <dbReference type="ARBA" id="ARBA00022912"/>
    </source>
</evidence>
<feature type="domain" description="Phosphotyrosine protein phosphatase I" evidence="5">
    <location>
        <begin position="4"/>
        <end position="156"/>
    </location>
</feature>
<evidence type="ECO:0000313" key="7">
    <source>
        <dbReference type="Proteomes" id="UP000602381"/>
    </source>
</evidence>
<dbReference type="Pfam" id="PF01451">
    <property type="entry name" value="LMWPc"/>
    <property type="match status" value="1"/>
</dbReference>